<dbReference type="EMBL" id="KN832983">
    <property type="protein sequence ID" value="KIM86170.1"/>
    <property type="molecule type" value="Genomic_DNA"/>
</dbReference>
<organism evidence="1 2">
    <name type="scientific">Piloderma croceum (strain F 1598)</name>
    <dbReference type="NCBI Taxonomy" id="765440"/>
    <lineage>
        <taxon>Eukaryota</taxon>
        <taxon>Fungi</taxon>
        <taxon>Dikarya</taxon>
        <taxon>Basidiomycota</taxon>
        <taxon>Agaricomycotina</taxon>
        <taxon>Agaricomycetes</taxon>
        <taxon>Agaricomycetidae</taxon>
        <taxon>Atheliales</taxon>
        <taxon>Atheliaceae</taxon>
        <taxon>Piloderma</taxon>
    </lineage>
</organism>
<dbReference type="HOGENOM" id="CLU_2590599_0_0_1"/>
<evidence type="ECO:0000313" key="2">
    <source>
        <dbReference type="Proteomes" id="UP000054166"/>
    </source>
</evidence>
<accession>A0A0C3FPX7</accession>
<dbReference type="AlphaFoldDB" id="A0A0C3FPX7"/>
<evidence type="ECO:0000313" key="1">
    <source>
        <dbReference type="EMBL" id="KIM86170.1"/>
    </source>
</evidence>
<proteinExistence type="predicted"/>
<keyword evidence="2" id="KW-1185">Reference proteome</keyword>
<gene>
    <name evidence="1" type="ORF">PILCRDRAFT_816723</name>
</gene>
<dbReference type="InParanoid" id="A0A0C3FPX7"/>
<protein>
    <submittedName>
        <fullName evidence="1">Uncharacterized protein</fullName>
    </submittedName>
</protein>
<reference evidence="1 2" key="1">
    <citation type="submission" date="2014-04" db="EMBL/GenBank/DDBJ databases">
        <authorList>
            <consortium name="DOE Joint Genome Institute"/>
            <person name="Kuo A."/>
            <person name="Tarkka M."/>
            <person name="Buscot F."/>
            <person name="Kohler A."/>
            <person name="Nagy L.G."/>
            <person name="Floudas D."/>
            <person name="Copeland A."/>
            <person name="Barry K.W."/>
            <person name="Cichocki N."/>
            <person name="Veneault-Fourrey C."/>
            <person name="LaButti K."/>
            <person name="Lindquist E.A."/>
            <person name="Lipzen A."/>
            <person name="Lundell T."/>
            <person name="Morin E."/>
            <person name="Murat C."/>
            <person name="Sun H."/>
            <person name="Tunlid A."/>
            <person name="Henrissat B."/>
            <person name="Grigoriev I.V."/>
            <person name="Hibbett D.S."/>
            <person name="Martin F."/>
            <person name="Nordberg H.P."/>
            <person name="Cantor M.N."/>
            <person name="Hua S.X."/>
        </authorList>
    </citation>
    <scope>NUCLEOTIDE SEQUENCE [LARGE SCALE GENOMIC DNA]</scope>
    <source>
        <strain evidence="1 2">F 1598</strain>
    </source>
</reference>
<name>A0A0C3FPX7_PILCF</name>
<reference evidence="2" key="2">
    <citation type="submission" date="2015-01" db="EMBL/GenBank/DDBJ databases">
        <title>Evolutionary Origins and Diversification of the Mycorrhizal Mutualists.</title>
        <authorList>
            <consortium name="DOE Joint Genome Institute"/>
            <consortium name="Mycorrhizal Genomics Consortium"/>
            <person name="Kohler A."/>
            <person name="Kuo A."/>
            <person name="Nagy L.G."/>
            <person name="Floudas D."/>
            <person name="Copeland A."/>
            <person name="Barry K.W."/>
            <person name="Cichocki N."/>
            <person name="Veneault-Fourrey C."/>
            <person name="LaButti K."/>
            <person name="Lindquist E.A."/>
            <person name="Lipzen A."/>
            <person name="Lundell T."/>
            <person name="Morin E."/>
            <person name="Murat C."/>
            <person name="Riley R."/>
            <person name="Ohm R."/>
            <person name="Sun H."/>
            <person name="Tunlid A."/>
            <person name="Henrissat B."/>
            <person name="Grigoriev I.V."/>
            <person name="Hibbett D.S."/>
            <person name="Martin F."/>
        </authorList>
    </citation>
    <scope>NUCLEOTIDE SEQUENCE [LARGE SCALE GENOMIC DNA]</scope>
    <source>
        <strain evidence="2">F 1598</strain>
    </source>
</reference>
<sequence length="80" mass="8726">MAKAIGFGSDLLAASMSYPRMHILNPLVRQETCRCKSTRRSGCRLSPEEHRAAAAGSPPPAGIFSVQTLPRGEWLRFGNI</sequence>
<dbReference type="Proteomes" id="UP000054166">
    <property type="component" value="Unassembled WGS sequence"/>
</dbReference>